<evidence type="ECO:0000259" key="6">
    <source>
        <dbReference type="PROSITE" id="PS50893"/>
    </source>
</evidence>
<dbReference type="Proteomes" id="UP000462055">
    <property type="component" value="Unassembled WGS sequence"/>
</dbReference>
<keyword evidence="8" id="KW-1185">Reference proteome</keyword>
<dbReference type="AlphaFoldDB" id="A0A6I4M3T0"/>
<dbReference type="RefSeq" id="WP_151591760.1">
    <property type="nucleotide sequence ID" value="NZ_WBMS02000003.1"/>
</dbReference>
<dbReference type="Gene3D" id="3.40.50.300">
    <property type="entry name" value="P-loop containing nucleotide triphosphate hydrolases"/>
    <property type="match status" value="1"/>
</dbReference>
<gene>
    <name evidence="7" type="ORF">F8568_004775</name>
</gene>
<dbReference type="PANTHER" id="PTHR43820">
    <property type="entry name" value="HIGH-AFFINITY BRANCHED-CHAIN AMINO ACID TRANSPORT ATP-BINDING PROTEIN LIVF"/>
    <property type="match status" value="1"/>
</dbReference>
<comment type="similarity">
    <text evidence="1">Belongs to the ABC transporter superfamily.</text>
</comment>
<dbReference type="GO" id="GO:0016887">
    <property type="term" value="F:ATP hydrolysis activity"/>
    <property type="evidence" value="ECO:0007669"/>
    <property type="project" value="InterPro"/>
</dbReference>
<sequence>MNAGTAAKGGEQAGAGTAPDAATLTVEDLSVHYGGVCAVNSIGFTVRPGQSVGIIGANGAGKTSTLKALMGLVPRSGGRVTFGGTDLTRVKARDIVRHGIGYVPEGRHVFPGLTVEKNLMLGAYARPWRGAETKGSLAEVYELFPVLGEMRSRLAGALSGGQQQMLAVGRALMARPRLILLDEPSMGLSPKLVEDILAVLVRLREEGLSLLLVEQNAKLTFEATSDCVVMENGEVAMVGTSRELRDDVQVRRIYLGL</sequence>
<dbReference type="GO" id="GO:0015658">
    <property type="term" value="F:branched-chain amino acid transmembrane transporter activity"/>
    <property type="evidence" value="ECO:0007669"/>
    <property type="project" value="TreeGrafter"/>
</dbReference>
<keyword evidence="4 7" id="KW-0067">ATP-binding</keyword>
<evidence type="ECO:0000313" key="8">
    <source>
        <dbReference type="Proteomes" id="UP000462055"/>
    </source>
</evidence>
<dbReference type="PROSITE" id="PS50893">
    <property type="entry name" value="ABC_TRANSPORTER_2"/>
    <property type="match status" value="1"/>
</dbReference>
<proteinExistence type="inferred from homology"/>
<evidence type="ECO:0000256" key="4">
    <source>
        <dbReference type="ARBA" id="ARBA00022840"/>
    </source>
</evidence>
<protein>
    <submittedName>
        <fullName evidence="7">ATP-binding cassette domain-containing protein</fullName>
    </submittedName>
</protein>
<dbReference type="SMART" id="SM00382">
    <property type="entry name" value="AAA"/>
    <property type="match status" value="1"/>
</dbReference>
<comment type="caution">
    <text evidence="7">The sequence shown here is derived from an EMBL/GenBank/DDBJ whole genome shotgun (WGS) entry which is preliminary data.</text>
</comment>
<reference evidence="7" key="1">
    <citation type="submission" date="2019-12" db="EMBL/GenBank/DDBJ databases">
        <title>Actinomadura physcomitrii sp. nov., a novel actinomycete isolated from moss [Physcomitrium sphaericum (Ludw) Fuernr].</title>
        <authorList>
            <person name="Zhuang X."/>
        </authorList>
    </citation>
    <scope>NUCLEOTIDE SEQUENCE [LARGE SCALE GENOMIC DNA]</scope>
    <source>
        <strain evidence="7">LD22</strain>
    </source>
</reference>
<dbReference type="GO" id="GO:0005524">
    <property type="term" value="F:ATP binding"/>
    <property type="evidence" value="ECO:0007669"/>
    <property type="project" value="UniProtKB-KW"/>
</dbReference>
<evidence type="ECO:0000256" key="5">
    <source>
        <dbReference type="ARBA" id="ARBA00022970"/>
    </source>
</evidence>
<dbReference type="InterPro" id="IPR052156">
    <property type="entry name" value="BCAA_Transport_ATP-bd_LivF"/>
</dbReference>
<keyword evidence="2" id="KW-0813">Transport</keyword>
<dbReference type="SUPFAM" id="SSF52540">
    <property type="entry name" value="P-loop containing nucleoside triphosphate hydrolases"/>
    <property type="match status" value="1"/>
</dbReference>
<evidence type="ECO:0000256" key="3">
    <source>
        <dbReference type="ARBA" id="ARBA00022741"/>
    </source>
</evidence>
<organism evidence="7 8">
    <name type="scientific">Actinomadura physcomitrii</name>
    <dbReference type="NCBI Taxonomy" id="2650748"/>
    <lineage>
        <taxon>Bacteria</taxon>
        <taxon>Bacillati</taxon>
        <taxon>Actinomycetota</taxon>
        <taxon>Actinomycetes</taxon>
        <taxon>Streptosporangiales</taxon>
        <taxon>Thermomonosporaceae</taxon>
        <taxon>Actinomadura</taxon>
    </lineage>
</organism>
<keyword evidence="5" id="KW-0029">Amino-acid transport</keyword>
<dbReference type="EMBL" id="WBMS02000003">
    <property type="protein sequence ID" value="MVZ99699.1"/>
    <property type="molecule type" value="Genomic_DNA"/>
</dbReference>
<dbReference type="CDD" id="cd03224">
    <property type="entry name" value="ABC_TM1139_LivF_branched"/>
    <property type="match status" value="1"/>
</dbReference>
<dbReference type="PROSITE" id="PS00211">
    <property type="entry name" value="ABC_TRANSPORTER_1"/>
    <property type="match status" value="1"/>
</dbReference>
<keyword evidence="3" id="KW-0547">Nucleotide-binding</keyword>
<feature type="domain" description="ABC transporter" evidence="6">
    <location>
        <begin position="24"/>
        <end position="257"/>
    </location>
</feature>
<dbReference type="InterPro" id="IPR017871">
    <property type="entry name" value="ABC_transporter-like_CS"/>
</dbReference>
<accession>A0A6I4M3T0</accession>
<dbReference type="InterPro" id="IPR027417">
    <property type="entry name" value="P-loop_NTPase"/>
</dbReference>
<dbReference type="PANTHER" id="PTHR43820:SF4">
    <property type="entry name" value="HIGH-AFFINITY BRANCHED-CHAIN AMINO ACID TRANSPORT ATP-BINDING PROTEIN LIVF"/>
    <property type="match status" value="1"/>
</dbReference>
<dbReference type="Pfam" id="PF00005">
    <property type="entry name" value="ABC_tran"/>
    <property type="match status" value="1"/>
</dbReference>
<evidence type="ECO:0000256" key="2">
    <source>
        <dbReference type="ARBA" id="ARBA00022448"/>
    </source>
</evidence>
<name>A0A6I4M3T0_9ACTN</name>
<dbReference type="InterPro" id="IPR003439">
    <property type="entry name" value="ABC_transporter-like_ATP-bd"/>
</dbReference>
<evidence type="ECO:0000256" key="1">
    <source>
        <dbReference type="ARBA" id="ARBA00005417"/>
    </source>
</evidence>
<dbReference type="GO" id="GO:0015807">
    <property type="term" value="P:L-amino acid transport"/>
    <property type="evidence" value="ECO:0007669"/>
    <property type="project" value="TreeGrafter"/>
</dbReference>
<dbReference type="InterPro" id="IPR003593">
    <property type="entry name" value="AAA+_ATPase"/>
</dbReference>
<evidence type="ECO:0000313" key="7">
    <source>
        <dbReference type="EMBL" id="MVZ99699.1"/>
    </source>
</evidence>